<accession>I7GHP6</accession>
<dbReference type="AlphaFoldDB" id="I7GHP6"/>
<protein>
    <submittedName>
        <fullName evidence="1">Macaca fascicularis brain cDNA, clone: QbsA-10942</fullName>
    </submittedName>
</protein>
<sequence length="37" mass="4365">MLHFLLWGVIIQLCSFYVHAFTCIFMILDTFLNVSDI</sequence>
<dbReference type="EMBL" id="AB171398">
    <property type="protein sequence ID" value="BAE88461.1"/>
    <property type="molecule type" value="mRNA"/>
</dbReference>
<evidence type="ECO:0000313" key="1">
    <source>
        <dbReference type="EMBL" id="BAE88461.1"/>
    </source>
</evidence>
<organism evidence="1">
    <name type="scientific">Macaca fascicularis</name>
    <name type="common">Crab-eating macaque</name>
    <name type="synonym">Cynomolgus monkey</name>
    <dbReference type="NCBI Taxonomy" id="9541"/>
    <lineage>
        <taxon>Eukaryota</taxon>
        <taxon>Metazoa</taxon>
        <taxon>Chordata</taxon>
        <taxon>Craniata</taxon>
        <taxon>Vertebrata</taxon>
        <taxon>Euteleostomi</taxon>
        <taxon>Mammalia</taxon>
        <taxon>Eutheria</taxon>
        <taxon>Euarchontoglires</taxon>
        <taxon>Primates</taxon>
        <taxon>Haplorrhini</taxon>
        <taxon>Catarrhini</taxon>
        <taxon>Cercopithecidae</taxon>
        <taxon>Cercopithecinae</taxon>
        <taxon>Macaca</taxon>
    </lineage>
</organism>
<proteinExistence type="evidence at transcript level"/>
<name>I7GHP6_MACFA</name>
<reference evidence="1" key="1">
    <citation type="journal article" date="2007" name="PLoS Biol.">
        <title>Rate of evolution in brain-expressed genes in humans and other primates.</title>
        <authorList>
            <person name="Wang H.-Y."/>
            <person name="Chien H.-C."/>
            <person name="Osada N."/>
            <person name="Hashimoto K."/>
            <person name="Sugano S."/>
            <person name="Gojobori T."/>
            <person name="Chou C.-K."/>
            <person name="Tsai S.-F."/>
            <person name="Wu C.-I."/>
            <person name="Shen C.-K.J."/>
        </authorList>
    </citation>
    <scope>NUCLEOTIDE SEQUENCE</scope>
</reference>